<accession>A0A8K0CGP6</accession>
<feature type="region of interest" description="Disordered" evidence="5">
    <location>
        <begin position="217"/>
        <end position="258"/>
    </location>
</feature>
<dbReference type="PANTHER" id="PTHR11610:SF173">
    <property type="entry name" value="LIPASE DOMAIN-CONTAINING PROTEIN-RELATED"/>
    <property type="match status" value="1"/>
</dbReference>
<dbReference type="GO" id="GO:0016298">
    <property type="term" value="F:lipase activity"/>
    <property type="evidence" value="ECO:0007669"/>
    <property type="project" value="InterPro"/>
</dbReference>
<organism evidence="7 8">
    <name type="scientific">Ignelater luminosus</name>
    <name type="common">Cucubano</name>
    <name type="synonym">Pyrophorus luminosus</name>
    <dbReference type="NCBI Taxonomy" id="2038154"/>
    <lineage>
        <taxon>Eukaryota</taxon>
        <taxon>Metazoa</taxon>
        <taxon>Ecdysozoa</taxon>
        <taxon>Arthropoda</taxon>
        <taxon>Hexapoda</taxon>
        <taxon>Insecta</taxon>
        <taxon>Pterygota</taxon>
        <taxon>Neoptera</taxon>
        <taxon>Endopterygota</taxon>
        <taxon>Coleoptera</taxon>
        <taxon>Polyphaga</taxon>
        <taxon>Elateriformia</taxon>
        <taxon>Elateroidea</taxon>
        <taxon>Elateridae</taxon>
        <taxon>Agrypninae</taxon>
        <taxon>Pyrophorini</taxon>
        <taxon>Ignelater</taxon>
    </lineage>
</organism>
<proteinExistence type="inferred from homology"/>
<dbReference type="InterPro" id="IPR000734">
    <property type="entry name" value="TAG_lipase"/>
</dbReference>
<dbReference type="SUPFAM" id="SSF53474">
    <property type="entry name" value="alpha/beta-Hydrolases"/>
    <property type="match status" value="1"/>
</dbReference>
<gene>
    <name evidence="7" type="ORF">ILUMI_22467</name>
</gene>
<dbReference type="OrthoDB" id="6755582at2759"/>
<keyword evidence="3" id="KW-0964">Secreted</keyword>
<dbReference type="GO" id="GO:0005615">
    <property type="term" value="C:extracellular space"/>
    <property type="evidence" value="ECO:0007669"/>
    <property type="project" value="TreeGrafter"/>
</dbReference>
<feature type="domain" description="Lipase" evidence="6">
    <location>
        <begin position="112"/>
        <end position="200"/>
    </location>
</feature>
<feature type="compositionally biased region" description="Basic residues" evidence="5">
    <location>
        <begin position="248"/>
        <end position="258"/>
    </location>
</feature>
<reference evidence="7" key="1">
    <citation type="submission" date="2019-08" db="EMBL/GenBank/DDBJ databases">
        <title>The genome of the North American firefly Photinus pyralis.</title>
        <authorList>
            <consortium name="Photinus pyralis genome working group"/>
            <person name="Fallon T.R."/>
            <person name="Sander Lower S.E."/>
            <person name="Weng J.-K."/>
        </authorList>
    </citation>
    <scope>NUCLEOTIDE SEQUENCE</scope>
    <source>
        <strain evidence="7">TRF0915ILg1</strain>
        <tissue evidence="7">Whole body</tissue>
    </source>
</reference>
<evidence type="ECO:0000256" key="4">
    <source>
        <dbReference type="RuleBase" id="RU004262"/>
    </source>
</evidence>
<evidence type="ECO:0000313" key="8">
    <source>
        <dbReference type="Proteomes" id="UP000801492"/>
    </source>
</evidence>
<dbReference type="InterPro" id="IPR013818">
    <property type="entry name" value="Lipase"/>
</dbReference>
<dbReference type="GO" id="GO:0016042">
    <property type="term" value="P:lipid catabolic process"/>
    <property type="evidence" value="ECO:0007669"/>
    <property type="project" value="TreeGrafter"/>
</dbReference>
<evidence type="ECO:0000256" key="3">
    <source>
        <dbReference type="ARBA" id="ARBA00022525"/>
    </source>
</evidence>
<comment type="subcellular location">
    <subcellularLocation>
        <location evidence="1">Secreted</location>
    </subcellularLocation>
</comment>
<dbReference type="Pfam" id="PF00151">
    <property type="entry name" value="Lipase"/>
    <property type="match status" value="1"/>
</dbReference>
<keyword evidence="8" id="KW-1185">Reference proteome</keyword>
<evidence type="ECO:0000259" key="6">
    <source>
        <dbReference type="Pfam" id="PF00151"/>
    </source>
</evidence>
<dbReference type="InterPro" id="IPR029058">
    <property type="entry name" value="AB_hydrolase_fold"/>
</dbReference>
<evidence type="ECO:0000256" key="1">
    <source>
        <dbReference type="ARBA" id="ARBA00004613"/>
    </source>
</evidence>
<sequence>MADMLLGALDVIVSGCDSINTNEIEYIYYSNQNSTKPIQLNSSNLKQVSSKLPTKMILHGWFGSATGPSEIAVKDAYLKRGDYNVIFVNWEKHAMVNYAQAHCSLKIIGNTGIPWGAHLAGHVGQRIRQRTGGQKLFRITGLDAAGPGFLGFPEDDRLDASDAYFVDAIHTNGAQFGYPRNYGSVDFYPNCGLFQPGCLDYDITDRTTLLQQTMENHLEQPNSNKFREVETTKPRPKIPLNPRGTDSHKRKARAIHCR</sequence>
<comment type="caution">
    <text evidence="7">The sequence shown here is derived from an EMBL/GenBank/DDBJ whole genome shotgun (WGS) entry which is preliminary data.</text>
</comment>
<protein>
    <recommendedName>
        <fullName evidence="6">Lipase domain-containing protein</fullName>
    </recommendedName>
</protein>
<evidence type="ECO:0000313" key="7">
    <source>
        <dbReference type="EMBL" id="KAF2883717.1"/>
    </source>
</evidence>
<dbReference type="Proteomes" id="UP000801492">
    <property type="component" value="Unassembled WGS sequence"/>
</dbReference>
<name>A0A8K0CGP6_IGNLU</name>
<comment type="similarity">
    <text evidence="2 4">Belongs to the AB hydrolase superfamily. Lipase family.</text>
</comment>
<evidence type="ECO:0000256" key="5">
    <source>
        <dbReference type="SAM" id="MobiDB-lite"/>
    </source>
</evidence>
<evidence type="ECO:0000256" key="2">
    <source>
        <dbReference type="ARBA" id="ARBA00010701"/>
    </source>
</evidence>
<dbReference type="Gene3D" id="3.40.50.1820">
    <property type="entry name" value="alpha/beta hydrolase"/>
    <property type="match status" value="2"/>
</dbReference>
<dbReference type="EMBL" id="VTPC01090308">
    <property type="protein sequence ID" value="KAF2883717.1"/>
    <property type="molecule type" value="Genomic_DNA"/>
</dbReference>
<dbReference type="PANTHER" id="PTHR11610">
    <property type="entry name" value="LIPASE"/>
    <property type="match status" value="1"/>
</dbReference>
<dbReference type="AlphaFoldDB" id="A0A8K0CGP6"/>